<feature type="compositionally biased region" description="Basic and acidic residues" evidence="1">
    <location>
        <begin position="693"/>
        <end position="704"/>
    </location>
</feature>
<feature type="region of interest" description="Disordered" evidence="1">
    <location>
        <begin position="1243"/>
        <end position="1263"/>
    </location>
</feature>
<feature type="region of interest" description="Disordered" evidence="1">
    <location>
        <begin position="187"/>
        <end position="206"/>
    </location>
</feature>
<dbReference type="PROSITE" id="PS50003">
    <property type="entry name" value="PH_DOMAIN"/>
    <property type="match status" value="1"/>
</dbReference>
<feature type="region of interest" description="Disordered" evidence="1">
    <location>
        <begin position="333"/>
        <end position="418"/>
    </location>
</feature>
<feature type="compositionally biased region" description="Polar residues" evidence="1">
    <location>
        <begin position="397"/>
        <end position="408"/>
    </location>
</feature>
<sequence>MDTGTDAIVDHGPPSSPEITTKQILGASSSGWSPQRQVNRKFVPLNSHTPQTTPTEAGLPRKSMAVLKHHSLVSNSVFLQRAPASMSSTAFTPSPPSPSKNHMGVGLGIGVKSPPGRNTITPRLGPAFTPRKLSGERVGSGSHAPDAENQAPSPSDVFGSRPANSAAINARKSKGIDALAKASFVSNSPFKQQTGSPEGGTRPLQPRNAWSITAEVKASLNSTKSSPATGSTSPVRPLSFVAPGPGITSQGRMYQSPDMFDDHQATPRSAKVAQPASAEVETKDSPATRSVLTSNRLHGPRQMSTAAVEELNRSERRKTVTFDEILEVQEFDKESSFDRESTRSASSGISQGMDTPMSESEQWVPQGSHDRLHVVNGHPDHSPASSASDELPALMPSTGSTSSDNSAFEETPDIPQLQGPMIYNGQVLHHSSSLASIPSQYSEEASYEAAHGYTRGKSPGVGDESFNSLTGLHRVDSLVDELLSGDILGNTPVLDQETPRRRSRRTNTTMATQQGDEFTAHHENQANKALPVPPGPTLNQFAPGALPSLPNWSPLVVGESEGPELEAASVSESAQPPGALGRPSGGRPRITRDAVLERVRAAKQEESSPRSSAAGRPLDEDAQSDSLPASHTHTAALLDADTDAGSRRPEIMSRTSSMPAAHAQDSTPRRPVPKSVPSYEARAAPAPSPIRHSVADESPLDRLSAEVVAEQGDIRRQSHDEGRSLHLTAPQMQQSRPGSSSGRASPSSMLMEPPPPVTPGEQADRIIARRRSKNGGSLRKRSLSAGDAAQLSRQAREDRAAAAAAAAARGGGDGAGGEDVGDDSFFERHRLTAEEEMEARDSIGADLAISKAMLDQSLKSGLNIPFTKGMEREINRIYKDTDARYNTIDRGVIKGVDDKVQTTSAGDIDSGKAWRRLRRPSDMNEYAQELREIQSNNTGTKPLGKIFVLVDSFIPAELPVPSRPTRFYCVLDNGLHMVKTGLANLRSDRSPSPIGQEFELIQHKNLEFSFTLVAVRDPHLQEPSRLPQAPASPKKTKSSPSLAKGVSRLFGSPKKQSSKLAAEGSPMESCSPTRPQTEPMMAYMNREGAFGRTRVLFEELQDRCLGTCAIFDCAVMGVAEPMGSISAASRLATTLTSQTTAFEQNLNKVRGKLRLKIFYLPPIPSIPRNLLPDSLAECVQGMRAAANQKVDVWMQGTLTQMGGDCRAQGMSLICFNEITKRPIVKIDLSKAVQIEDNFDPVDPTLVSPGSKMTTTPSRTGAPAMQRNASTFSTAAYEDLDENYHVERSFRITFADGERISFFTDTDEEKEQWLDALEEVVGKSSPTAPIWAHAATNLIRGLTGQKK</sequence>
<name>A0AAN6JQH3_9BASI</name>
<organism evidence="3 4">
    <name type="scientific">Tilletia horrida</name>
    <dbReference type="NCBI Taxonomy" id="155126"/>
    <lineage>
        <taxon>Eukaryota</taxon>
        <taxon>Fungi</taxon>
        <taxon>Dikarya</taxon>
        <taxon>Basidiomycota</taxon>
        <taxon>Ustilaginomycotina</taxon>
        <taxon>Exobasidiomycetes</taxon>
        <taxon>Tilletiales</taxon>
        <taxon>Tilletiaceae</taxon>
        <taxon>Tilletia</taxon>
    </lineage>
</organism>
<feature type="compositionally biased region" description="Basic and acidic residues" evidence="1">
    <location>
        <begin position="712"/>
        <end position="724"/>
    </location>
</feature>
<dbReference type="InterPro" id="IPR001849">
    <property type="entry name" value="PH_domain"/>
</dbReference>
<protein>
    <submittedName>
        <fullName evidence="3">Bud site selection protein bud4</fullName>
    </submittedName>
</protein>
<reference evidence="3" key="1">
    <citation type="journal article" date="2023" name="PhytoFront">
        <title>Draft Genome Resources of Seven Strains of Tilletia horrida, Causal Agent of Kernel Smut of Rice.</title>
        <authorList>
            <person name="Khanal S."/>
            <person name="Antony Babu S."/>
            <person name="Zhou X.G."/>
        </authorList>
    </citation>
    <scope>NUCLEOTIDE SEQUENCE</scope>
    <source>
        <strain evidence="3">TX6</strain>
    </source>
</reference>
<feature type="compositionally biased region" description="Basic and acidic residues" evidence="1">
    <location>
        <begin position="590"/>
        <end position="608"/>
    </location>
</feature>
<evidence type="ECO:0000313" key="3">
    <source>
        <dbReference type="EMBL" id="KAK0546597.1"/>
    </source>
</evidence>
<dbReference type="PANTHER" id="PTHR36100">
    <property type="entry name" value="BUD SITE SELECTION PROTEIN 4"/>
    <property type="match status" value="1"/>
</dbReference>
<evidence type="ECO:0000256" key="1">
    <source>
        <dbReference type="SAM" id="MobiDB-lite"/>
    </source>
</evidence>
<feature type="region of interest" description="Disordered" evidence="1">
    <location>
        <begin position="112"/>
        <end position="162"/>
    </location>
</feature>
<feature type="compositionally biased region" description="Gly residues" evidence="1">
    <location>
        <begin position="809"/>
        <end position="818"/>
    </location>
</feature>
<dbReference type="PANTHER" id="PTHR36100:SF1">
    <property type="entry name" value="BUD SITE SELECTION PROTEIN 4"/>
    <property type="match status" value="1"/>
</dbReference>
<proteinExistence type="predicted"/>
<keyword evidence="4" id="KW-1185">Reference proteome</keyword>
<feature type="compositionally biased region" description="Basic and acidic residues" evidence="1">
    <location>
        <begin position="333"/>
        <end position="342"/>
    </location>
</feature>
<evidence type="ECO:0000313" key="4">
    <source>
        <dbReference type="Proteomes" id="UP001176517"/>
    </source>
</evidence>
<feature type="compositionally biased region" description="Low complexity" evidence="1">
    <location>
        <begin position="735"/>
        <end position="751"/>
    </location>
</feature>
<feature type="compositionally biased region" description="Polar residues" evidence="1">
    <location>
        <begin position="219"/>
        <end position="234"/>
    </location>
</feature>
<dbReference type="EMBL" id="JAPDMZ010000187">
    <property type="protein sequence ID" value="KAK0546597.1"/>
    <property type="molecule type" value="Genomic_DNA"/>
</dbReference>
<feature type="compositionally biased region" description="Polar residues" evidence="1">
    <location>
        <begin position="343"/>
        <end position="365"/>
    </location>
</feature>
<feature type="compositionally biased region" description="Polar residues" evidence="1">
    <location>
        <begin position="187"/>
        <end position="196"/>
    </location>
</feature>
<feature type="region of interest" description="Disordered" evidence="1">
    <location>
        <begin position="489"/>
        <end position="510"/>
    </location>
</feature>
<feature type="compositionally biased region" description="Basic and acidic residues" evidence="1">
    <location>
        <begin position="368"/>
        <end position="381"/>
    </location>
</feature>
<dbReference type="SUPFAM" id="SSF50729">
    <property type="entry name" value="PH domain-like"/>
    <property type="match status" value="1"/>
</dbReference>
<feature type="region of interest" description="Disordered" evidence="1">
    <location>
        <begin position="553"/>
        <end position="823"/>
    </location>
</feature>
<feature type="compositionally biased region" description="Low complexity" evidence="1">
    <location>
        <begin position="1027"/>
        <end position="1044"/>
    </location>
</feature>
<feature type="region of interest" description="Disordered" evidence="1">
    <location>
        <begin position="1019"/>
        <end position="1078"/>
    </location>
</feature>
<feature type="region of interest" description="Disordered" evidence="1">
    <location>
        <begin position="218"/>
        <end position="258"/>
    </location>
</feature>
<comment type="caution">
    <text evidence="3">The sequence shown here is derived from an EMBL/GenBank/DDBJ whole genome shotgun (WGS) entry which is preliminary data.</text>
</comment>
<feature type="region of interest" description="Disordered" evidence="1">
    <location>
        <begin position="1"/>
        <end position="21"/>
    </location>
</feature>
<evidence type="ECO:0000259" key="2">
    <source>
        <dbReference type="PROSITE" id="PS50003"/>
    </source>
</evidence>
<dbReference type="Proteomes" id="UP001176517">
    <property type="component" value="Unassembled WGS sequence"/>
</dbReference>
<gene>
    <name evidence="3" type="primary">BUD4</name>
    <name evidence="3" type="ORF">OC846_005193</name>
</gene>
<accession>A0AAN6JQH3</accession>
<feature type="domain" description="PH" evidence="2">
    <location>
        <begin position="1286"/>
        <end position="1321"/>
    </location>
</feature>
<dbReference type="GO" id="GO:0005525">
    <property type="term" value="F:GTP binding"/>
    <property type="evidence" value="ECO:0007669"/>
    <property type="project" value="TreeGrafter"/>
</dbReference>
<feature type="compositionally biased region" description="Basic residues" evidence="1">
    <location>
        <begin position="768"/>
        <end position="782"/>
    </location>
</feature>
<dbReference type="InterPro" id="IPR052007">
    <property type="entry name" value="Bud4"/>
</dbReference>